<dbReference type="CDD" id="cd09274">
    <property type="entry name" value="RNase_HI_RT_Ty3"/>
    <property type="match status" value="1"/>
</dbReference>
<keyword evidence="8 15" id="KW-0695">RNA-directed DNA polymerase</keyword>
<dbReference type="InterPro" id="IPR012337">
    <property type="entry name" value="RNaseH-like_sf"/>
</dbReference>
<dbReference type="Gene3D" id="3.30.70.270">
    <property type="match status" value="2"/>
</dbReference>
<feature type="domain" description="Ig-like" evidence="12">
    <location>
        <begin position="403"/>
        <end position="519"/>
    </location>
</feature>
<organism evidence="15 16">
    <name type="scientific">Dendrobium catenatum</name>
    <dbReference type="NCBI Taxonomy" id="906689"/>
    <lineage>
        <taxon>Eukaryota</taxon>
        <taxon>Viridiplantae</taxon>
        <taxon>Streptophyta</taxon>
        <taxon>Embryophyta</taxon>
        <taxon>Tracheophyta</taxon>
        <taxon>Spermatophyta</taxon>
        <taxon>Magnoliopsida</taxon>
        <taxon>Liliopsida</taxon>
        <taxon>Asparagales</taxon>
        <taxon>Orchidaceae</taxon>
        <taxon>Epidendroideae</taxon>
        <taxon>Malaxideae</taxon>
        <taxon>Dendrobiinae</taxon>
        <taxon>Dendrobium</taxon>
    </lineage>
</organism>
<dbReference type="Proteomes" id="UP000233837">
    <property type="component" value="Unassembled WGS sequence"/>
</dbReference>
<name>A0A2I0XB77_9ASPA</name>
<accession>A0A2I0XB77</accession>
<dbReference type="SUPFAM" id="SSF53098">
    <property type="entry name" value="Ribonuclease H-like"/>
    <property type="match status" value="1"/>
</dbReference>
<gene>
    <name evidence="15" type="ORF">MA16_Dca027396</name>
</gene>
<dbReference type="FunFam" id="3.30.420.10:FF:000032">
    <property type="entry name" value="Retrovirus-related Pol polyprotein from transposon 297-like Protein"/>
    <property type="match status" value="1"/>
</dbReference>
<dbReference type="PANTHER" id="PTHR35046">
    <property type="entry name" value="ZINC KNUCKLE (CCHC-TYPE) FAMILY PROTEIN"/>
    <property type="match status" value="1"/>
</dbReference>
<dbReference type="FunFam" id="3.10.10.10:FF:000007">
    <property type="entry name" value="Retrovirus-related Pol polyprotein from transposon 17.6-like Protein"/>
    <property type="match status" value="1"/>
</dbReference>
<feature type="region of interest" description="Disordered" evidence="10">
    <location>
        <begin position="310"/>
        <end position="363"/>
    </location>
</feature>
<keyword evidence="9" id="KW-0863">Zinc-finger</keyword>
<dbReference type="GO" id="GO:0003964">
    <property type="term" value="F:RNA-directed DNA polymerase activity"/>
    <property type="evidence" value="ECO:0007669"/>
    <property type="project" value="UniProtKB-KW"/>
</dbReference>
<dbReference type="InterPro" id="IPR001584">
    <property type="entry name" value="Integrase_cat-core"/>
</dbReference>
<evidence type="ECO:0000313" key="16">
    <source>
        <dbReference type="Proteomes" id="UP000233837"/>
    </source>
</evidence>
<dbReference type="SUPFAM" id="SSF57756">
    <property type="entry name" value="Retrovirus zinc finger-like domains"/>
    <property type="match status" value="1"/>
</dbReference>
<dbReference type="SMART" id="SM00343">
    <property type="entry name" value="ZnF_C2HC"/>
    <property type="match status" value="1"/>
</dbReference>
<dbReference type="PROSITE" id="PS50994">
    <property type="entry name" value="INTEGRASE"/>
    <property type="match status" value="1"/>
</dbReference>
<dbReference type="Gene3D" id="3.10.10.10">
    <property type="entry name" value="HIV Type 1 Reverse Transcriptase, subunit A, domain 1"/>
    <property type="match status" value="1"/>
</dbReference>
<dbReference type="GO" id="GO:0006508">
    <property type="term" value="P:proteolysis"/>
    <property type="evidence" value="ECO:0007669"/>
    <property type="project" value="UniProtKB-KW"/>
</dbReference>
<dbReference type="PROSITE" id="PS50835">
    <property type="entry name" value="IG_LIKE"/>
    <property type="match status" value="1"/>
</dbReference>
<keyword evidence="9" id="KW-0479">Metal-binding</keyword>
<evidence type="ECO:0000256" key="9">
    <source>
        <dbReference type="PROSITE-ProRule" id="PRU00047"/>
    </source>
</evidence>
<dbReference type="InterPro" id="IPR000477">
    <property type="entry name" value="RT_dom"/>
</dbReference>
<keyword evidence="3" id="KW-0808">Transferase</keyword>
<protein>
    <recommendedName>
        <fullName evidence="1">RNA-directed DNA polymerase</fullName>
        <ecNumber evidence="1">2.7.7.49</ecNumber>
    </recommendedName>
</protein>
<evidence type="ECO:0000256" key="10">
    <source>
        <dbReference type="SAM" id="MobiDB-lite"/>
    </source>
</evidence>
<feature type="compositionally biased region" description="Basic and acidic residues" evidence="10">
    <location>
        <begin position="65"/>
        <end position="74"/>
    </location>
</feature>
<keyword evidence="9" id="KW-0862">Zinc</keyword>
<feature type="region of interest" description="Disordered" evidence="10">
    <location>
        <begin position="44"/>
        <end position="93"/>
    </location>
</feature>
<dbReference type="Pfam" id="PF00078">
    <property type="entry name" value="RVT_1"/>
    <property type="match status" value="1"/>
</dbReference>
<dbReference type="GO" id="GO:0008270">
    <property type="term" value="F:zinc ion binding"/>
    <property type="evidence" value="ECO:0007669"/>
    <property type="project" value="UniProtKB-KW"/>
</dbReference>
<evidence type="ECO:0000256" key="1">
    <source>
        <dbReference type="ARBA" id="ARBA00012493"/>
    </source>
</evidence>
<dbReference type="PROSITE" id="PS50158">
    <property type="entry name" value="ZF_CCHC"/>
    <property type="match status" value="1"/>
</dbReference>
<dbReference type="Gene3D" id="1.10.340.70">
    <property type="match status" value="1"/>
</dbReference>
<evidence type="ECO:0000256" key="4">
    <source>
        <dbReference type="ARBA" id="ARBA00022695"/>
    </source>
</evidence>
<dbReference type="Gene3D" id="3.30.420.10">
    <property type="entry name" value="Ribonuclease H-like superfamily/Ribonuclease H"/>
    <property type="match status" value="1"/>
</dbReference>
<dbReference type="EC" id="2.7.7.49" evidence="1"/>
<dbReference type="FunFam" id="1.10.340.70:FF:000001">
    <property type="entry name" value="Retrovirus-related Pol polyprotein from transposon gypsy-like Protein"/>
    <property type="match status" value="1"/>
</dbReference>
<evidence type="ECO:0000259" key="11">
    <source>
        <dbReference type="PROSITE" id="PS50158"/>
    </source>
</evidence>
<dbReference type="CDD" id="cd01647">
    <property type="entry name" value="RT_LTR"/>
    <property type="match status" value="1"/>
</dbReference>
<evidence type="ECO:0000313" key="15">
    <source>
        <dbReference type="EMBL" id="PKU85169.1"/>
    </source>
</evidence>
<reference evidence="15 16" key="2">
    <citation type="journal article" date="2017" name="Nature">
        <title>The Apostasia genome and the evolution of orchids.</title>
        <authorList>
            <person name="Zhang G.Q."/>
            <person name="Liu K.W."/>
            <person name="Li Z."/>
            <person name="Lohaus R."/>
            <person name="Hsiao Y.Y."/>
            <person name="Niu S.C."/>
            <person name="Wang J.Y."/>
            <person name="Lin Y.C."/>
            <person name="Xu Q."/>
            <person name="Chen L.J."/>
            <person name="Yoshida K."/>
            <person name="Fujiwara S."/>
            <person name="Wang Z.W."/>
            <person name="Zhang Y.Q."/>
            <person name="Mitsuda N."/>
            <person name="Wang M."/>
            <person name="Liu G.H."/>
            <person name="Pecoraro L."/>
            <person name="Huang H.X."/>
            <person name="Xiao X.J."/>
            <person name="Lin M."/>
            <person name="Wu X.Y."/>
            <person name="Wu W.L."/>
            <person name="Chen Y.Y."/>
            <person name="Chang S.B."/>
            <person name="Sakamoto S."/>
            <person name="Ohme-Takagi M."/>
            <person name="Yagi M."/>
            <person name="Zeng S.J."/>
            <person name="Shen C.Y."/>
            <person name="Yeh C.M."/>
            <person name="Luo Y.B."/>
            <person name="Tsai W.C."/>
            <person name="Van de Peer Y."/>
            <person name="Liu Z.J."/>
        </authorList>
    </citation>
    <scope>NUCLEOTIDE SEQUENCE [LARGE SCALE GENOMIC DNA]</scope>
    <source>
        <tissue evidence="15">The whole plant</tissue>
    </source>
</reference>
<evidence type="ECO:0000256" key="5">
    <source>
        <dbReference type="ARBA" id="ARBA00022722"/>
    </source>
</evidence>
<keyword evidence="5" id="KW-0540">Nuclease</keyword>
<evidence type="ECO:0000256" key="3">
    <source>
        <dbReference type="ARBA" id="ARBA00022679"/>
    </source>
</evidence>
<dbReference type="Pfam" id="PF17917">
    <property type="entry name" value="RT_RNaseH"/>
    <property type="match status" value="1"/>
</dbReference>
<dbReference type="PROSITE" id="PS50878">
    <property type="entry name" value="RT_POL"/>
    <property type="match status" value="1"/>
</dbReference>
<feature type="domain" description="Reverse transcriptase" evidence="13">
    <location>
        <begin position="680"/>
        <end position="859"/>
    </location>
</feature>
<evidence type="ECO:0000256" key="2">
    <source>
        <dbReference type="ARBA" id="ARBA00022670"/>
    </source>
</evidence>
<reference evidence="15 16" key="1">
    <citation type="journal article" date="2016" name="Sci. Rep.">
        <title>The Dendrobium catenatum Lindl. genome sequence provides insights into polysaccharide synthase, floral development and adaptive evolution.</title>
        <authorList>
            <person name="Zhang G.Q."/>
            <person name="Xu Q."/>
            <person name="Bian C."/>
            <person name="Tsai W.C."/>
            <person name="Yeh C.M."/>
            <person name="Liu K.W."/>
            <person name="Yoshida K."/>
            <person name="Zhang L.S."/>
            <person name="Chang S.B."/>
            <person name="Chen F."/>
            <person name="Shi Y."/>
            <person name="Su Y.Y."/>
            <person name="Zhang Y.Q."/>
            <person name="Chen L.J."/>
            <person name="Yin Y."/>
            <person name="Lin M."/>
            <person name="Huang H."/>
            <person name="Deng H."/>
            <person name="Wang Z.W."/>
            <person name="Zhu S.L."/>
            <person name="Zhao X."/>
            <person name="Deng C."/>
            <person name="Niu S.C."/>
            <person name="Huang J."/>
            <person name="Wang M."/>
            <person name="Liu G.H."/>
            <person name="Yang H.J."/>
            <person name="Xiao X.J."/>
            <person name="Hsiao Y.Y."/>
            <person name="Wu W.L."/>
            <person name="Chen Y.Y."/>
            <person name="Mitsuda N."/>
            <person name="Ohme-Takagi M."/>
            <person name="Luo Y.B."/>
            <person name="Van de Peer Y."/>
            <person name="Liu Z.J."/>
        </authorList>
    </citation>
    <scope>NUCLEOTIDE SEQUENCE [LARGE SCALE GENOMIC DNA]</scope>
    <source>
        <tissue evidence="15">The whole plant</tissue>
    </source>
</reference>
<dbReference type="Gene3D" id="2.40.70.10">
    <property type="entry name" value="Acid Proteases"/>
    <property type="match status" value="1"/>
</dbReference>
<dbReference type="InterPro" id="IPR005162">
    <property type="entry name" value="Retrotrans_gag_dom"/>
</dbReference>
<dbReference type="EMBL" id="KZ501991">
    <property type="protein sequence ID" value="PKU85169.1"/>
    <property type="molecule type" value="Genomic_DNA"/>
</dbReference>
<dbReference type="InterPro" id="IPR036875">
    <property type="entry name" value="Znf_CCHC_sf"/>
</dbReference>
<dbReference type="PANTHER" id="PTHR35046:SF26">
    <property type="entry name" value="RNA-DIRECTED DNA POLYMERASE"/>
    <property type="match status" value="1"/>
</dbReference>
<evidence type="ECO:0000256" key="8">
    <source>
        <dbReference type="ARBA" id="ARBA00022918"/>
    </source>
</evidence>
<keyword evidence="4" id="KW-0548">Nucleotidyltransferase</keyword>
<dbReference type="CDD" id="cd00303">
    <property type="entry name" value="retropepsin_like"/>
    <property type="match status" value="1"/>
</dbReference>
<feature type="domain" description="Integrase catalytic" evidence="14">
    <location>
        <begin position="1191"/>
        <end position="1356"/>
    </location>
</feature>
<proteinExistence type="predicted"/>
<dbReference type="Pfam" id="PF24626">
    <property type="entry name" value="SH3_Tf2-1"/>
    <property type="match status" value="1"/>
</dbReference>
<dbReference type="GO" id="GO:0015074">
    <property type="term" value="P:DNA integration"/>
    <property type="evidence" value="ECO:0007669"/>
    <property type="project" value="InterPro"/>
</dbReference>
<keyword evidence="16" id="KW-1185">Reference proteome</keyword>
<dbReference type="InterPro" id="IPR056924">
    <property type="entry name" value="SH3_Tf2-1"/>
</dbReference>
<dbReference type="InterPro" id="IPR021109">
    <property type="entry name" value="Peptidase_aspartic_dom_sf"/>
</dbReference>
<feature type="compositionally biased region" description="Polar residues" evidence="10">
    <location>
        <begin position="75"/>
        <end position="88"/>
    </location>
</feature>
<dbReference type="SUPFAM" id="SSF56672">
    <property type="entry name" value="DNA/RNA polymerases"/>
    <property type="match status" value="1"/>
</dbReference>
<sequence length="1500" mass="172161">MAESSRRAASDDDRSLDALWAQQSSIQHQLAELASDFKRFSMEMKRELQSRDDRHQGRRQTPLKIPERKIEEHNQNIGRRNPTPIQELSDSDEGEIPYQVQRQSDSDEDEYGFPRAAARGRMRFQRPQPEFRAKLDIPFFEGRIHIEDYLDWERSVETFFDYMDVPPEKQVKYVACRLKGGASAWWMQVQQTRFRSGKGNVRSWARMKQMLRAHFLPTDYEQLLYVRYQQCVQGSKTVSEYTEEFYRLSARNNLQESESQLVARYTSGLREVIQDKLELNSVWTLSQAINFALKAEVQLSRQPRSTNYRRTLTDLVVDPKPRLQDSKSPQQSPQVSINPGTSAPQDPKAALKPKVPARDNPYSRPSTLKCFRCFQVGHKSNECPTRPQIQLVEGEAEETGELPAVELEAEFEDLAADEGDQVVCVMERLLLAPRQPSVSQRNAIFRTRCTINGKVCDLLIDNGCTENIVSKALVQVLQLKTTRNPHPYKISWVKKGVEVLVTEMCRLTFSVGRSYTCEVLCDVLEMDVCHVILGRPWQFDTGVIYDGRMNTYAFDWKGRKLRLLPNTAPDNIPKAKDKAAFHLVTGAMLMTQRKREEVFAIVVTDTPPTTNVSPPPQAITELLLQFADIMPDELPAGLPQTRPIQHQIDLIPGANLPNLPHYKMSPREHDILQERVEELLRKQLIQPSLSPCAVPALLVPKKDNQWRMCIDSRAINKITTKFRFPVPRLEDLLDKLAGASYFSKLDLRSGYHQIRIRPGDEWKTAFKTSRGLYEWRVMPFGLCNAPATFMRLMNEVLKDFINNFCVVYFDDILVYSTSLEDHTQHLCSIFQALRRHQLFLNHAKCEFATSTVYFLGFIISAAGITTDPRKVAAIVDWPPPRSLFDVRSFHGLANFYRRFIRGFSILMAPLTDCLKAKQFSWDDEKQRSWESIKQALSSAPVLALPNFELPFQVDSDASMIGIGAVLSQADKPIEFFSEKLTPPRQKWTVYEQELYAVIRALKHWEHYLLHKDFVLCSDHRALQFINTQKTLNRMHARWVLFLQKFTFVLKHKSGAQNRVADALSRRTALLTQLQTEITGLDCLKDLYATDPDFEHIWKDCSGGQAHGEYTLRHGYLFKGNALCIPSSSWRHQLILEAHSGGLAAHLGRDKTFQQLQEKFFWPKLHRDVARLVERCSVCQEYKGTMQNTGLYTPLPVPETIWEDISIDFVLGLPRTKRGSDSIMVVVDRLSKMAHFVACKKTLDAVNVARLFFHEIVRLHGLPRSITSDRDVKFISHFWRELWKRLHTAINLSSAYHPQSDGQTEVVNRTLGNMLRCLVQSHPKQWEEFLGQAEFAYNSMCNRSTGKSPFSIVYTKSPNHLFDIAVLPKCSDKTATHLLEQYSDVIQQVRNKLITSNATYKQAADVHRRAKIFNPGDLVMVRMRKERFPAGTYSKLSPRKLGPVPITKRINDNAYIVELPANIYTSSTFNVADITSYHPPDDSTILVDSEFFEQEGSDAVP</sequence>
<dbReference type="InterPro" id="IPR041373">
    <property type="entry name" value="RT_RNaseH"/>
</dbReference>
<dbReference type="InterPro" id="IPR036397">
    <property type="entry name" value="RNaseH_sf"/>
</dbReference>
<evidence type="ECO:0000259" key="12">
    <source>
        <dbReference type="PROSITE" id="PS50835"/>
    </source>
</evidence>
<keyword evidence="7" id="KW-0378">Hydrolase</keyword>
<dbReference type="InterPro" id="IPR043502">
    <property type="entry name" value="DNA/RNA_pol_sf"/>
</dbReference>
<feature type="compositionally biased region" description="Basic and acidic residues" evidence="10">
    <location>
        <begin position="44"/>
        <end position="55"/>
    </location>
</feature>
<keyword evidence="6" id="KW-0255">Endonuclease</keyword>
<evidence type="ECO:0000259" key="13">
    <source>
        <dbReference type="PROSITE" id="PS50878"/>
    </source>
</evidence>
<evidence type="ECO:0000259" key="14">
    <source>
        <dbReference type="PROSITE" id="PS50994"/>
    </source>
</evidence>
<evidence type="ECO:0000256" key="6">
    <source>
        <dbReference type="ARBA" id="ARBA00022759"/>
    </source>
</evidence>
<dbReference type="Pfam" id="PF03732">
    <property type="entry name" value="Retrotrans_gag"/>
    <property type="match status" value="1"/>
</dbReference>
<dbReference type="Pfam" id="PF17921">
    <property type="entry name" value="Integrase_H2C2"/>
    <property type="match status" value="1"/>
</dbReference>
<dbReference type="GO" id="GO:0003676">
    <property type="term" value="F:nucleic acid binding"/>
    <property type="evidence" value="ECO:0007669"/>
    <property type="project" value="InterPro"/>
</dbReference>
<dbReference type="InterPro" id="IPR043128">
    <property type="entry name" value="Rev_trsase/Diguanyl_cyclase"/>
</dbReference>
<dbReference type="InterPro" id="IPR007110">
    <property type="entry name" value="Ig-like_dom"/>
</dbReference>
<dbReference type="GO" id="GO:0008233">
    <property type="term" value="F:peptidase activity"/>
    <property type="evidence" value="ECO:0007669"/>
    <property type="project" value="UniProtKB-KW"/>
</dbReference>
<dbReference type="FunFam" id="3.30.70.270:FF:000020">
    <property type="entry name" value="Transposon Tf2-6 polyprotein-like Protein"/>
    <property type="match status" value="1"/>
</dbReference>
<feature type="compositionally biased region" description="Polar residues" evidence="10">
    <location>
        <begin position="326"/>
        <end position="344"/>
    </location>
</feature>
<keyword evidence="2" id="KW-0645">Protease</keyword>
<dbReference type="InterPro" id="IPR041588">
    <property type="entry name" value="Integrase_H2C2"/>
</dbReference>
<evidence type="ECO:0000256" key="7">
    <source>
        <dbReference type="ARBA" id="ARBA00022801"/>
    </source>
</evidence>
<dbReference type="GO" id="GO:0004519">
    <property type="term" value="F:endonuclease activity"/>
    <property type="evidence" value="ECO:0007669"/>
    <property type="project" value="UniProtKB-KW"/>
</dbReference>
<feature type="domain" description="CCHC-type" evidence="11">
    <location>
        <begin position="369"/>
        <end position="384"/>
    </location>
</feature>
<dbReference type="InterPro" id="IPR001878">
    <property type="entry name" value="Znf_CCHC"/>
</dbReference>